<evidence type="ECO:0000313" key="7">
    <source>
        <dbReference type="EMBL" id="SUA71020.1"/>
    </source>
</evidence>
<keyword evidence="3" id="KW-0804">Transcription</keyword>
<dbReference type="GO" id="GO:0003700">
    <property type="term" value="F:DNA-binding transcription factor activity"/>
    <property type="evidence" value="ECO:0007669"/>
    <property type="project" value="InterPro"/>
</dbReference>
<reference evidence="7 8" key="1">
    <citation type="submission" date="2018-06" db="EMBL/GenBank/DDBJ databases">
        <authorList>
            <consortium name="Pathogen Informatics"/>
            <person name="Doyle S."/>
        </authorList>
    </citation>
    <scope>NUCLEOTIDE SEQUENCE [LARGE SCALE GENOMIC DNA]</scope>
    <source>
        <strain evidence="7 8">NCTC10343</strain>
    </source>
</reference>
<dbReference type="PANTHER" id="PTHR43280:SF2">
    <property type="entry name" value="HTH-TYPE TRANSCRIPTIONAL REGULATOR EXSA"/>
    <property type="match status" value="1"/>
</dbReference>
<accession>A0A378Y3E2</accession>
<name>A0A378Y3E2_PAEPO</name>
<dbReference type="PROSITE" id="PS00041">
    <property type="entry name" value="HTH_ARAC_FAMILY_1"/>
    <property type="match status" value="1"/>
</dbReference>
<evidence type="ECO:0000256" key="3">
    <source>
        <dbReference type="ARBA" id="ARBA00023163"/>
    </source>
</evidence>
<feature type="transmembrane region" description="Helical" evidence="5">
    <location>
        <begin position="47"/>
        <end position="67"/>
    </location>
</feature>
<feature type="compositionally biased region" description="Basic and acidic residues" evidence="4">
    <location>
        <begin position="815"/>
        <end position="831"/>
    </location>
</feature>
<proteinExistence type="predicted"/>
<dbReference type="Pfam" id="PF12833">
    <property type="entry name" value="HTH_18"/>
    <property type="match status" value="1"/>
</dbReference>
<evidence type="ECO:0000259" key="6">
    <source>
        <dbReference type="PROSITE" id="PS01124"/>
    </source>
</evidence>
<keyword evidence="2" id="KW-0238">DNA-binding</keyword>
<keyword evidence="5" id="KW-0812">Transmembrane</keyword>
<dbReference type="Proteomes" id="UP000254400">
    <property type="component" value="Unassembled WGS sequence"/>
</dbReference>
<dbReference type="GO" id="GO:0043565">
    <property type="term" value="F:sequence-specific DNA binding"/>
    <property type="evidence" value="ECO:0007669"/>
    <property type="project" value="InterPro"/>
</dbReference>
<evidence type="ECO:0000256" key="5">
    <source>
        <dbReference type="SAM" id="Phobius"/>
    </source>
</evidence>
<dbReference type="EMBL" id="UGSC01000001">
    <property type="protein sequence ID" value="SUA71020.1"/>
    <property type="molecule type" value="Genomic_DNA"/>
</dbReference>
<dbReference type="PROSITE" id="PS01124">
    <property type="entry name" value="HTH_ARAC_FAMILY_2"/>
    <property type="match status" value="1"/>
</dbReference>
<gene>
    <name evidence="7" type="primary">ytdP3</name>
    <name evidence="7" type="ORF">NCTC10343_03907</name>
</gene>
<keyword evidence="1" id="KW-0805">Transcription regulation</keyword>
<dbReference type="Gene3D" id="1.10.10.60">
    <property type="entry name" value="Homeodomain-like"/>
    <property type="match status" value="2"/>
</dbReference>
<protein>
    <submittedName>
        <fullName evidence="7">HTH-type transcriptional regulator yesS</fullName>
    </submittedName>
</protein>
<feature type="transmembrane region" description="Helical" evidence="5">
    <location>
        <begin position="327"/>
        <end position="346"/>
    </location>
</feature>
<feature type="domain" description="HTH araC/xylS-type" evidence="6">
    <location>
        <begin position="708"/>
        <end position="806"/>
    </location>
</feature>
<dbReference type="InterPro" id="IPR009057">
    <property type="entry name" value="Homeodomain-like_sf"/>
</dbReference>
<dbReference type="AlphaFoldDB" id="A0A378Y3E2"/>
<dbReference type="PANTHER" id="PTHR43280">
    <property type="entry name" value="ARAC-FAMILY TRANSCRIPTIONAL REGULATOR"/>
    <property type="match status" value="1"/>
</dbReference>
<evidence type="ECO:0000256" key="4">
    <source>
        <dbReference type="SAM" id="MobiDB-lite"/>
    </source>
</evidence>
<feature type="region of interest" description="Disordered" evidence="4">
    <location>
        <begin position="810"/>
        <end position="831"/>
    </location>
</feature>
<evidence type="ECO:0000313" key="8">
    <source>
        <dbReference type="Proteomes" id="UP000254400"/>
    </source>
</evidence>
<dbReference type="InterPro" id="IPR018062">
    <property type="entry name" value="HTH_AraC-typ_CS"/>
</dbReference>
<evidence type="ECO:0000256" key="1">
    <source>
        <dbReference type="ARBA" id="ARBA00023015"/>
    </source>
</evidence>
<keyword evidence="5" id="KW-0472">Membrane</keyword>
<organism evidence="7 8">
    <name type="scientific">Paenibacillus polymyxa</name>
    <name type="common">Bacillus polymyxa</name>
    <dbReference type="NCBI Taxonomy" id="1406"/>
    <lineage>
        <taxon>Bacteria</taxon>
        <taxon>Bacillati</taxon>
        <taxon>Bacillota</taxon>
        <taxon>Bacilli</taxon>
        <taxon>Bacillales</taxon>
        <taxon>Paenibacillaceae</taxon>
        <taxon>Paenibacillus</taxon>
    </lineage>
</organism>
<dbReference type="SMART" id="SM00342">
    <property type="entry name" value="HTH_ARAC"/>
    <property type="match status" value="1"/>
</dbReference>
<dbReference type="SUPFAM" id="SSF46689">
    <property type="entry name" value="Homeodomain-like"/>
    <property type="match status" value="2"/>
</dbReference>
<keyword evidence="5" id="KW-1133">Transmembrane helix</keyword>
<evidence type="ECO:0000256" key="2">
    <source>
        <dbReference type="ARBA" id="ARBA00023125"/>
    </source>
</evidence>
<sequence>MCQIDVKVICHLILSKRKMDNVVRKDEVTGMLRLKLRLILKNKQTRLILLLTLCVSLVISVIGLLSYSRYREGLDTELNTPNIELLQINLDVTNRAFRESDNKALDAAYYPDVESFIRIYADGKSVSNKASVIERLQKYLKTLSSHEEIYSIEVISLDNHALVSSNYGYLPDWNQAPDTTWVPWIQDIQKKPLLIKRRWYGTDQQHGTIELLSLARPIVENGQVRGAVLINLDYDRFFSKLYIHLSNSQYVYDLEGELIYPKLRSSIPLNDMGRVLKELDVNPYAYVEIGDMEYMANQTFSDVTGWRLVSLVPMDKLLKNVKLARNMMLWLALISILAGCSAVYYYSYAAFRPMKKINSLLNSGNKGTRQGGLYDLEPVISKLVGEFHRKSLVVERSLPELRSKYIEDVFQRRMGVQEMRTKWEQYFSDWDHNSLVVMIVSIDRYSTWSASFLEEDKMLLKYALNNILLEMLEPHWKAVSAPEEESGLVVLLQFRESTYEVEAEGAAKERAWLRNSVDRLIQVVGEYLPMTISVGIGHRVTDIQEARASFIKGKEALNLRLYEGYGRSHMNLSSNINVKQDCIVDMQPQDQAQDARLLDHRRVDLIRAVESQEPGASAKLVSQWVEELRLFRTSPNQVYLFVHELLEDLLKWCTTQSVTPPDQLADYHWNQILTLDLQDIEALLAIMLTDIEEKWHGRQQSKDFVRVQEMIDYMEHHLHLNIGLQEIADHVHMSVSSVSSMFKEETGTTVYDYLTGLRVKKACILLCETHLKIGEIAEQVGYRNENSFIRVFRKYKQLTPGKFRQINKSSNEYANRSKDRRFGEIEDKHED</sequence>
<dbReference type="InterPro" id="IPR018060">
    <property type="entry name" value="HTH_AraC"/>
</dbReference>